<dbReference type="EMBL" id="QGKX02000004">
    <property type="protein sequence ID" value="KAF3599608.1"/>
    <property type="molecule type" value="Genomic_DNA"/>
</dbReference>
<organism evidence="2 3">
    <name type="scientific">Brassica cretica</name>
    <name type="common">Mustard</name>
    <dbReference type="NCBI Taxonomy" id="69181"/>
    <lineage>
        <taxon>Eukaryota</taxon>
        <taxon>Viridiplantae</taxon>
        <taxon>Streptophyta</taxon>
        <taxon>Embryophyta</taxon>
        <taxon>Tracheophyta</taxon>
        <taxon>Spermatophyta</taxon>
        <taxon>Magnoliopsida</taxon>
        <taxon>eudicotyledons</taxon>
        <taxon>Gunneridae</taxon>
        <taxon>Pentapetalae</taxon>
        <taxon>rosids</taxon>
        <taxon>malvids</taxon>
        <taxon>Brassicales</taxon>
        <taxon>Brassicaceae</taxon>
        <taxon>Brassiceae</taxon>
        <taxon>Brassica</taxon>
    </lineage>
</organism>
<name>A0A8S9SE87_BRACR</name>
<evidence type="ECO:0000313" key="2">
    <source>
        <dbReference type="EMBL" id="KAF3599608.1"/>
    </source>
</evidence>
<dbReference type="AlphaFoldDB" id="A0A8S9SE87"/>
<proteinExistence type="predicted"/>
<protein>
    <submittedName>
        <fullName evidence="2">Uncharacterized protein</fullName>
    </submittedName>
</protein>
<reference evidence="2" key="1">
    <citation type="submission" date="2019-12" db="EMBL/GenBank/DDBJ databases">
        <title>Genome sequencing and annotation of Brassica cretica.</title>
        <authorList>
            <person name="Studholme D.J."/>
            <person name="Sarris P."/>
        </authorList>
    </citation>
    <scope>NUCLEOTIDE SEQUENCE</scope>
    <source>
        <strain evidence="2">PFS-109/04</strain>
        <tissue evidence="2">Leaf</tissue>
    </source>
</reference>
<evidence type="ECO:0000256" key="1">
    <source>
        <dbReference type="SAM" id="MobiDB-lite"/>
    </source>
</evidence>
<dbReference type="Proteomes" id="UP000712600">
    <property type="component" value="Unassembled WGS sequence"/>
</dbReference>
<feature type="region of interest" description="Disordered" evidence="1">
    <location>
        <begin position="1"/>
        <end position="20"/>
    </location>
</feature>
<sequence length="92" mass="10397">MTGSPPPKHNNPLLKADLARSERCLEVNPRRTTKPHPYNAPHHLSEPTQALDHLTKRNVNYMWPKFLYKLNGRKQSVLPRGPRAGTATAPDP</sequence>
<comment type="caution">
    <text evidence="2">The sequence shown here is derived from an EMBL/GenBank/DDBJ whole genome shotgun (WGS) entry which is preliminary data.</text>
</comment>
<accession>A0A8S9SE87</accession>
<gene>
    <name evidence="2" type="ORF">F2Q69_00036313</name>
</gene>
<evidence type="ECO:0000313" key="3">
    <source>
        <dbReference type="Proteomes" id="UP000712600"/>
    </source>
</evidence>